<dbReference type="SMART" id="SM00032">
    <property type="entry name" value="CCP"/>
    <property type="match status" value="1"/>
</dbReference>
<evidence type="ECO:0000256" key="16">
    <source>
        <dbReference type="ARBA" id="ARBA00023319"/>
    </source>
</evidence>
<comment type="function">
    <text evidence="17">May play a role in intercellular signaling and in connecting cells with the extracellular matrix. May take part in the regulation of cell motility, growth and differentiation. Binds hyaluronic acid.</text>
</comment>
<dbReference type="InterPro" id="IPR018378">
    <property type="entry name" value="C-type_lectin_CS"/>
</dbReference>
<evidence type="ECO:0000256" key="9">
    <source>
        <dbReference type="ARBA" id="ARBA00022737"/>
    </source>
</evidence>
<dbReference type="PROSITE" id="PS00022">
    <property type="entry name" value="EGF_1"/>
    <property type="match status" value="2"/>
</dbReference>
<dbReference type="Pfam" id="PF00008">
    <property type="entry name" value="EGF"/>
    <property type="match status" value="2"/>
</dbReference>
<keyword evidence="5 22" id="KW-0245">EGF-like domain</keyword>
<dbReference type="SUPFAM" id="SSF48726">
    <property type="entry name" value="Immunoglobulin"/>
    <property type="match status" value="1"/>
</dbReference>
<dbReference type="InterPro" id="IPR000436">
    <property type="entry name" value="Sushi_SCR_CCP_dom"/>
</dbReference>
<dbReference type="GO" id="GO:0072534">
    <property type="term" value="C:perineuronal net"/>
    <property type="evidence" value="ECO:0007669"/>
    <property type="project" value="TreeGrafter"/>
</dbReference>
<evidence type="ECO:0000259" key="26">
    <source>
        <dbReference type="PROSITE" id="PS50026"/>
    </source>
</evidence>
<dbReference type="Gene3D" id="3.10.100.10">
    <property type="entry name" value="Mannose-Binding Protein A, subunit A"/>
    <property type="match status" value="3"/>
</dbReference>
<dbReference type="FunFam" id="3.10.100.10:FF:000002">
    <property type="entry name" value="Hyaluronan proteoglycan link protein 1"/>
    <property type="match status" value="1"/>
</dbReference>
<dbReference type="InterPro" id="IPR001304">
    <property type="entry name" value="C-type_lectin-like"/>
</dbReference>
<comment type="subcellular location">
    <subcellularLocation>
        <location evidence="1">Cell projection</location>
        <location evidence="1">Cilium</location>
        <location evidence="1">Photoreceptor outer segment</location>
    </subcellularLocation>
    <subcellularLocation>
        <location evidence="2">Secreted</location>
        <location evidence="2">Extracellular space</location>
        <location evidence="2">Extracellular matrix</location>
        <location evidence="2">Interphotoreceptor matrix</location>
    </subcellularLocation>
</comment>
<reference evidence="31 32" key="1">
    <citation type="journal article" date="2012" name="Genome Biol.">
        <title>Sequencing three crocodilian genomes to illuminate the evolution of archosaurs and amniotes.</title>
        <authorList>
            <person name="St John J.A."/>
            <person name="Braun E.L."/>
            <person name="Isberg S.R."/>
            <person name="Miles L.G."/>
            <person name="Chong A.Y."/>
            <person name="Gongora J."/>
            <person name="Dalzell P."/>
            <person name="Moran C."/>
            <person name="Bed'hom B."/>
            <person name="Abzhanov A."/>
            <person name="Burgess S.C."/>
            <person name="Cooksey A.M."/>
            <person name="Castoe T.A."/>
            <person name="Crawford N.G."/>
            <person name="Densmore L.D."/>
            <person name="Drew J.C."/>
            <person name="Edwards S.V."/>
            <person name="Faircloth B.C."/>
            <person name="Fujita M.K."/>
            <person name="Greenwold M.J."/>
            <person name="Hoffmann F.G."/>
            <person name="Howard J.M."/>
            <person name="Iguchi T."/>
            <person name="Janes D.E."/>
            <person name="Khan S.Y."/>
            <person name="Kohno S."/>
            <person name="de Koning A.J."/>
            <person name="Lance S.L."/>
            <person name="McCarthy F.M."/>
            <person name="McCormack J.E."/>
            <person name="Merchant M.E."/>
            <person name="Peterson D.G."/>
            <person name="Pollock D.D."/>
            <person name="Pourmand N."/>
            <person name="Raney B.J."/>
            <person name="Roessler K.A."/>
            <person name="Sanford J.R."/>
            <person name="Sawyer R.H."/>
            <person name="Schmidt C.J."/>
            <person name="Triplett E.W."/>
            <person name="Tuberville T.D."/>
            <person name="Venegas-Anaya M."/>
            <person name="Howard J.T."/>
            <person name="Jarvis E.D."/>
            <person name="Guillette L.J.Jr."/>
            <person name="Glenn T.C."/>
            <person name="Green R.E."/>
            <person name="Ray D.A."/>
        </authorList>
    </citation>
    <scope>NUCLEOTIDE SEQUENCE [LARGE SCALE GENOMIC DNA]</scope>
    <source>
        <strain evidence="31">KSC_2009_1</strain>
    </source>
</reference>
<dbReference type="FunFam" id="3.10.100.10:FF:000003">
    <property type="entry name" value="Versican core protein"/>
    <property type="match status" value="1"/>
</dbReference>
<dbReference type="InterPro" id="IPR018097">
    <property type="entry name" value="EGF_Ca-bd_CS"/>
</dbReference>
<feature type="region of interest" description="Disordered" evidence="25">
    <location>
        <begin position="2811"/>
        <end position="2833"/>
    </location>
</feature>
<feature type="region of interest" description="Disordered" evidence="25">
    <location>
        <begin position="2896"/>
        <end position="2920"/>
    </location>
</feature>
<keyword evidence="12 22" id="KW-1015">Disulfide bond</keyword>
<evidence type="ECO:0000256" key="5">
    <source>
        <dbReference type="ARBA" id="ARBA00022536"/>
    </source>
</evidence>
<feature type="disulfide bond" evidence="24">
    <location>
        <begin position="215"/>
        <end position="236"/>
    </location>
</feature>
<evidence type="ECO:0000256" key="13">
    <source>
        <dbReference type="ARBA" id="ARBA00023180"/>
    </source>
</evidence>
<feature type="disulfide bond" evidence="23">
    <location>
        <begin position="3525"/>
        <end position="3568"/>
    </location>
</feature>
<dbReference type="InterPro" id="IPR001881">
    <property type="entry name" value="EGF-like_Ca-bd_dom"/>
</dbReference>
<evidence type="ECO:0000256" key="11">
    <source>
        <dbReference type="ARBA" id="ARBA00022974"/>
    </source>
</evidence>
<dbReference type="eggNOG" id="ENOG502QRBE">
    <property type="taxonomic scope" value="Eukaryota"/>
</dbReference>
<dbReference type="InterPro" id="IPR036179">
    <property type="entry name" value="Ig-like_dom_sf"/>
</dbReference>
<feature type="compositionally biased region" description="Polar residues" evidence="25">
    <location>
        <begin position="2911"/>
        <end position="2920"/>
    </location>
</feature>
<feature type="compositionally biased region" description="Polar residues" evidence="25">
    <location>
        <begin position="470"/>
        <end position="481"/>
    </location>
</feature>
<dbReference type="GO" id="GO:0005540">
    <property type="term" value="F:hyaluronic acid binding"/>
    <property type="evidence" value="ECO:0007669"/>
    <property type="project" value="UniProtKB-KW"/>
</dbReference>
<feature type="region of interest" description="Disordered" evidence="25">
    <location>
        <begin position="3075"/>
        <end position="3138"/>
    </location>
</feature>
<evidence type="ECO:0000256" key="14">
    <source>
        <dbReference type="ARBA" id="ARBA00023273"/>
    </source>
</evidence>
<organism evidence="31 32">
    <name type="scientific">Alligator mississippiensis</name>
    <name type="common">American alligator</name>
    <dbReference type="NCBI Taxonomy" id="8496"/>
    <lineage>
        <taxon>Eukaryota</taxon>
        <taxon>Metazoa</taxon>
        <taxon>Chordata</taxon>
        <taxon>Craniata</taxon>
        <taxon>Vertebrata</taxon>
        <taxon>Euteleostomi</taxon>
        <taxon>Archelosauria</taxon>
        <taxon>Archosauria</taxon>
        <taxon>Crocodylia</taxon>
        <taxon>Alligatoridae</taxon>
        <taxon>Alligatorinae</taxon>
        <taxon>Alligator</taxon>
    </lineage>
</organism>
<dbReference type="SMART" id="SM00406">
    <property type="entry name" value="IGv"/>
    <property type="match status" value="1"/>
</dbReference>
<keyword evidence="13" id="KW-0325">Glycoprotein</keyword>
<evidence type="ECO:0000256" key="1">
    <source>
        <dbReference type="ARBA" id="ARBA00004504"/>
    </source>
</evidence>
<dbReference type="GO" id="GO:0005509">
    <property type="term" value="F:calcium ion binding"/>
    <property type="evidence" value="ECO:0007669"/>
    <property type="project" value="InterPro"/>
</dbReference>
<dbReference type="PROSITE" id="PS50041">
    <property type="entry name" value="C_TYPE_LECTIN_2"/>
    <property type="match status" value="1"/>
</dbReference>
<keyword evidence="6 23" id="KW-0768">Sushi</keyword>
<keyword evidence="7" id="KW-0732">Signal</keyword>
<evidence type="ECO:0000256" key="3">
    <source>
        <dbReference type="ARBA" id="ARBA00022525"/>
    </source>
</evidence>
<evidence type="ECO:0000256" key="17">
    <source>
        <dbReference type="ARBA" id="ARBA00043896"/>
    </source>
</evidence>
<dbReference type="STRING" id="8496.A0A151PI18"/>
<dbReference type="PROSITE" id="PS50923">
    <property type="entry name" value="SUSHI"/>
    <property type="match status" value="1"/>
</dbReference>
<evidence type="ECO:0000256" key="4">
    <source>
        <dbReference type="ARBA" id="ARBA00022530"/>
    </source>
</evidence>
<protein>
    <recommendedName>
        <fullName evidence="18">Versican core protein</fullName>
    </recommendedName>
    <alternativeName>
        <fullName evidence="19">Chondroitin sulfate proteoglycan core protein 2</fullName>
    </alternativeName>
    <alternativeName>
        <fullName evidence="20">Large fibroblast proteoglycan</fullName>
    </alternativeName>
    <alternativeName>
        <fullName evidence="21">PG-M</fullName>
    </alternativeName>
</protein>
<dbReference type="CDD" id="cd00033">
    <property type="entry name" value="CCP"/>
    <property type="match status" value="1"/>
</dbReference>
<evidence type="ECO:0000259" key="28">
    <source>
        <dbReference type="PROSITE" id="PS50835"/>
    </source>
</evidence>
<dbReference type="InterPro" id="IPR016186">
    <property type="entry name" value="C-type_lectin-like/link_sf"/>
</dbReference>
<evidence type="ECO:0000256" key="21">
    <source>
        <dbReference type="ARBA" id="ARBA00044266"/>
    </source>
</evidence>
<feature type="domain" description="C-type lectin" evidence="27">
    <location>
        <begin position="3405"/>
        <end position="3519"/>
    </location>
</feature>
<dbReference type="InterPro" id="IPR003599">
    <property type="entry name" value="Ig_sub"/>
</dbReference>
<dbReference type="FunFam" id="3.10.100.10:FF:000011">
    <property type="entry name" value="Aggrecan core protein"/>
    <property type="match status" value="1"/>
</dbReference>
<keyword evidence="8" id="KW-0430">Lectin</keyword>
<name>A0A151PI18_ALLMI</name>
<dbReference type="SMART" id="SM00445">
    <property type="entry name" value="LINK"/>
    <property type="match status" value="2"/>
</dbReference>
<feature type="domain" description="Sushi" evidence="29">
    <location>
        <begin position="3523"/>
        <end position="3583"/>
    </location>
</feature>
<dbReference type="FunFam" id="2.10.25.10:FF:000095">
    <property type="entry name" value="Notch, isoform B"/>
    <property type="match status" value="1"/>
</dbReference>
<keyword evidence="9" id="KW-0677">Repeat</keyword>
<dbReference type="GO" id="GO:0010001">
    <property type="term" value="P:glial cell differentiation"/>
    <property type="evidence" value="ECO:0007669"/>
    <property type="project" value="TreeGrafter"/>
</dbReference>
<dbReference type="GO" id="GO:0005615">
    <property type="term" value="C:extracellular space"/>
    <property type="evidence" value="ECO:0007669"/>
    <property type="project" value="TreeGrafter"/>
</dbReference>
<keyword evidence="15" id="KW-0373">Hyaluronic acid</keyword>
<evidence type="ECO:0000256" key="2">
    <source>
        <dbReference type="ARBA" id="ARBA00004593"/>
    </source>
</evidence>
<feature type="region of interest" description="Disordered" evidence="25">
    <location>
        <begin position="2545"/>
        <end position="2573"/>
    </location>
</feature>
<feature type="region of interest" description="Disordered" evidence="25">
    <location>
        <begin position="1503"/>
        <end position="1524"/>
    </location>
</feature>
<feature type="compositionally biased region" description="Basic and acidic residues" evidence="25">
    <location>
        <begin position="429"/>
        <end position="452"/>
    </location>
</feature>
<feature type="disulfide bond" evidence="23">
    <location>
        <begin position="3554"/>
        <end position="3581"/>
    </location>
</feature>
<dbReference type="CDD" id="cd03517">
    <property type="entry name" value="Link_domain_CSPGs_modules_1_3"/>
    <property type="match status" value="1"/>
</dbReference>
<evidence type="ECO:0000256" key="15">
    <source>
        <dbReference type="ARBA" id="ARBA00023290"/>
    </source>
</evidence>
<dbReference type="Gene3D" id="2.60.40.10">
    <property type="entry name" value="Immunoglobulins"/>
    <property type="match status" value="1"/>
</dbReference>
<dbReference type="Gene3D" id="2.10.70.10">
    <property type="entry name" value="Complement Module, domain 1"/>
    <property type="match status" value="1"/>
</dbReference>
<dbReference type="PANTHER" id="PTHR22804">
    <property type="entry name" value="AGGRECAN/VERSICAN PROTEOGLYCAN"/>
    <property type="match status" value="1"/>
</dbReference>
<feature type="disulfide bond" evidence="22">
    <location>
        <begin position="3344"/>
        <end position="3353"/>
    </location>
</feature>
<feature type="compositionally biased region" description="Polar residues" evidence="25">
    <location>
        <begin position="3090"/>
        <end position="3117"/>
    </location>
</feature>
<dbReference type="InterPro" id="IPR013106">
    <property type="entry name" value="Ig_V-set"/>
</dbReference>
<accession>A0A151PI18</accession>
<dbReference type="InterPro" id="IPR035976">
    <property type="entry name" value="Sushi/SCR/CCP_sf"/>
</dbReference>
<feature type="domain" description="Ig-like" evidence="28">
    <location>
        <begin position="33"/>
        <end position="165"/>
    </location>
</feature>
<dbReference type="InterPro" id="IPR007110">
    <property type="entry name" value="Ig-like_dom"/>
</dbReference>
<dbReference type="PANTHER" id="PTHR22804:SF6">
    <property type="entry name" value="VERSICAN CORE PROTEIN"/>
    <property type="match status" value="1"/>
</dbReference>
<feature type="domain" description="EGF-like" evidence="26">
    <location>
        <begin position="3318"/>
        <end position="3354"/>
    </location>
</feature>
<feature type="compositionally biased region" description="Basic and acidic residues" evidence="25">
    <location>
        <begin position="2553"/>
        <end position="2562"/>
    </location>
</feature>
<evidence type="ECO:0000259" key="29">
    <source>
        <dbReference type="PROSITE" id="PS50923"/>
    </source>
</evidence>
<evidence type="ECO:0000256" key="7">
    <source>
        <dbReference type="ARBA" id="ARBA00022729"/>
    </source>
</evidence>
<dbReference type="CDD" id="cd03520">
    <property type="entry name" value="Link_domain_CSPGs_modules_2_4"/>
    <property type="match status" value="1"/>
</dbReference>
<dbReference type="PROSITE" id="PS50835">
    <property type="entry name" value="IG_LIKE"/>
    <property type="match status" value="1"/>
</dbReference>
<evidence type="ECO:0000313" key="32">
    <source>
        <dbReference type="Proteomes" id="UP000050525"/>
    </source>
</evidence>
<dbReference type="GO" id="GO:0002052">
    <property type="term" value="P:positive regulation of neuroblast proliferation"/>
    <property type="evidence" value="ECO:0007669"/>
    <property type="project" value="TreeGrafter"/>
</dbReference>
<feature type="compositionally biased region" description="Basic and acidic residues" evidence="25">
    <location>
        <begin position="2896"/>
        <end position="2908"/>
    </location>
</feature>
<dbReference type="InterPro" id="IPR000538">
    <property type="entry name" value="Link_dom"/>
</dbReference>
<evidence type="ECO:0000256" key="23">
    <source>
        <dbReference type="PROSITE-ProRule" id="PRU00302"/>
    </source>
</evidence>
<dbReference type="GO" id="GO:0007417">
    <property type="term" value="P:central nervous system development"/>
    <property type="evidence" value="ECO:0007669"/>
    <property type="project" value="TreeGrafter"/>
</dbReference>
<evidence type="ECO:0000256" key="22">
    <source>
        <dbReference type="PROSITE-ProRule" id="PRU00076"/>
    </source>
</evidence>
<keyword evidence="16" id="KW-0393">Immunoglobulin domain</keyword>
<dbReference type="PROSITE" id="PS50026">
    <property type="entry name" value="EGF_3"/>
    <property type="match status" value="2"/>
</dbReference>
<evidence type="ECO:0000259" key="27">
    <source>
        <dbReference type="PROSITE" id="PS50041"/>
    </source>
</evidence>
<dbReference type="Pfam" id="PF07686">
    <property type="entry name" value="V-set"/>
    <property type="match status" value="1"/>
</dbReference>
<dbReference type="GO" id="GO:0045202">
    <property type="term" value="C:synapse"/>
    <property type="evidence" value="ECO:0007669"/>
    <property type="project" value="TreeGrafter"/>
</dbReference>
<dbReference type="Gene3D" id="2.10.25.10">
    <property type="entry name" value="Laminin"/>
    <property type="match status" value="2"/>
</dbReference>
<feature type="disulfide bond" evidence="24">
    <location>
        <begin position="313"/>
        <end position="334"/>
    </location>
</feature>
<dbReference type="CDD" id="cd03588">
    <property type="entry name" value="CLECT_CSPGs"/>
    <property type="match status" value="1"/>
</dbReference>
<feature type="domain" description="Link" evidence="30">
    <location>
        <begin position="169"/>
        <end position="264"/>
    </location>
</feature>
<dbReference type="Pfam" id="PF00084">
    <property type="entry name" value="Sushi"/>
    <property type="match status" value="1"/>
</dbReference>
<dbReference type="InterPro" id="IPR016187">
    <property type="entry name" value="CTDL_fold"/>
</dbReference>
<dbReference type="SUPFAM" id="SSF57196">
    <property type="entry name" value="EGF/Laminin"/>
    <property type="match status" value="1"/>
</dbReference>
<dbReference type="SUPFAM" id="SSF56436">
    <property type="entry name" value="C-type lectin-like"/>
    <property type="match status" value="3"/>
</dbReference>
<dbReference type="SUPFAM" id="SSF57535">
    <property type="entry name" value="Complement control module/SCR domain"/>
    <property type="match status" value="1"/>
</dbReference>
<keyword evidence="10" id="KW-0106">Calcium</keyword>
<dbReference type="InterPro" id="IPR000742">
    <property type="entry name" value="EGF"/>
</dbReference>
<dbReference type="InterPro" id="IPR050691">
    <property type="entry name" value="Hyaluronan_bind_Proteoglycan"/>
</dbReference>
<feature type="compositionally biased region" description="Basic and acidic residues" evidence="25">
    <location>
        <begin position="1277"/>
        <end position="1292"/>
    </location>
</feature>
<dbReference type="PROSITE" id="PS00010">
    <property type="entry name" value="ASX_HYDROXYL"/>
    <property type="match status" value="1"/>
</dbReference>
<dbReference type="SMART" id="SM00181">
    <property type="entry name" value="EGF"/>
    <property type="match status" value="2"/>
</dbReference>
<dbReference type="Pfam" id="PF00193">
    <property type="entry name" value="Xlink"/>
    <property type="match status" value="2"/>
</dbReference>
<dbReference type="CDD" id="cd00054">
    <property type="entry name" value="EGF_CA"/>
    <property type="match status" value="2"/>
</dbReference>
<dbReference type="InterPro" id="IPR000152">
    <property type="entry name" value="EGF-type_Asp/Asn_hydroxyl_site"/>
</dbReference>
<evidence type="ECO:0000256" key="19">
    <source>
        <dbReference type="ARBA" id="ARBA00044230"/>
    </source>
</evidence>
<feature type="domain" description="Link" evidence="30">
    <location>
        <begin position="270"/>
        <end position="366"/>
    </location>
</feature>
<keyword evidence="32" id="KW-1185">Reference proteome</keyword>
<keyword evidence="14" id="KW-0966">Cell projection</keyword>
<dbReference type="GO" id="GO:0033165">
    <property type="term" value="C:interphotoreceptor matrix"/>
    <property type="evidence" value="ECO:0007669"/>
    <property type="project" value="UniProtKB-SubCell"/>
</dbReference>
<feature type="region of interest" description="Disordered" evidence="25">
    <location>
        <begin position="1269"/>
        <end position="1292"/>
    </location>
</feature>
<feature type="region of interest" description="Disordered" evidence="25">
    <location>
        <begin position="429"/>
        <end position="486"/>
    </location>
</feature>
<sequence>MHFREIERLSALPFKVKMLLLNIKSILWMCSIPLVTYTLQKAKVDKKIHVQGSLSRRAILPCLFSTLPTLSPGFHNTNEFLRIKWSKIELDRSGKDPKDITVLVTQNGNIKIGRNYKDRVSVPTYPEGTGNASLTIDKLRASDAGVYRCEVMYGVEDTQNTFSLAVDGVVFHYRAASSRYTLSFKQAQEACLDNGAVIATPEQLKAAYEDGLEQCDAGWVSDQTVRYPIRQPRIGCFGDKMGMAGVRTYGFRLPNETYDVYCYVERLEGTVFHATVPDKLTFEEAKEECEKRNAVLATVAELYAAWRIGYDQCDFGWLADGSVRYPASVARPQCGGGLLGVRTLYRYENQTGFPLPETKFDAYCFQGEQNVSDSPSVELDIPLESVSELKLIPSKVTVTPPVSDTSVMESAVTKMKIPNLEKITMELEKEDAGRTTKVAEKKQEEKRPKDNIKLTTALPQTVTHGKMDTSDSLQMAESDSTPGLAASAFTPEEMDHAYSVAELSEKPGRSESTEDAFVTSTFFQSRTPGTEIPTDSWKTFESQTEQIEVGPIRASAETSVETSVWEVSETDTSVTLTRGEMYLGAQTTKEPRKKSMEAKSDKKLTTVVIPKGLYTDHEEITTEEEGRASAYTVVPDQRTMASSRTSGSGVITVSKTFLDEDSVTSREYSTAHEPTPAVRVSSPVTLFDENVSAEGSGEELKDVQPTDAEVSYGVPISTAVPAINQTETESVLLSQEGTPSPQSLGESMQTIIYPPHQTTRSAILTEQKRKQEKTIASKEKIIDVTTHYITTAIPASDKHISEPVGYVPSEKFTLAPQVSSMLLSTDKDQKYVAEDVFHTEIIDDILNTEDDTEDGSQISVGASGHGVHPEKATGETPVSVEPTDISSKFTAVSADSDQGKSVFPISRALELEVITVSKESLEQSNATVEPFMSSVPASQATDLPAAIPTVTTDKIQMTKSFTEHEGDDVSGYHIWKTRAPTEIEGDVVTEKSIAQPTEDFAPTEKKVTKHAVTEGVQISAGTVSKEESPALASTTVKTYEVTSAVNLLDEGSTVELVTEAERMTTMYPHILDIEGVRIDFTGTKEPVIISDITKTDTTVAISPTELDVSPAFVTSEAEITKVMKITDQTPFNATIPIEGTETSTMDTGVFVEELSIEDRTKEELAVATGSTATVSKVPVSFVPLPGSMSTSKPEMTPISVKAKQDVEGSGSAYDEKFTATEAAAPYVKVTVSEKAPGKTTPGTTQLAVSPKLEGITEHKVKTSEVITAAPSTEAEVDGSRRTPIKEEDRSAGRWESMLTSHTESTTQPTEKFTAEETMEILTTHPVEGSGILDEPKGTEQMMVSAISTGKTTLLRDLTSSFIDAVDKIHPASTSKPFVTEKPPPIIYTEDDEERSSDIIIIGESTSPSKATTDDDLTGKTVEPDIDKEYFTSSTATAVARPTTLPKVEEATEALQPQDVSPSTSYPDSERDIKMIVIKITGNDTDPVHEFLDLFHILPPAIDEPPIDTESSETEPCTSESEQESPEIVILPDIIPPFIDYEEEDDCENTTDVTTPPALQFINGKQQVTSAPKSTKAEEARSDQIESVAHSRNVTFSQINGNNTFIISENEASDTIQASTSREITGVLEITQKPTADVAMLEPVFSGESETATVDKSVEITSIFGQTSPETVGTLTERETEFQPSSTNDTKILPLIPVESSGDGTTDSELSNGIFSEIVQTTIKEDAEKSSAITSSVPNAVSDPAYIGMGQDFMPEKETSILKSDKTIKPDTLSSLEGLMETTSHTEKSVASPTSFIIPEGSGDVEQDIDKTSAMVTDTAVTENVSVQDISLGSGRILPTKMTTIVSESTIPLPQGTGIVSSFFEITEVTASAKSDSGSVTEKGVISSTGTELNSKENEKEAQSTVYSTKIYPSTIETGKLVFSELGSSSDEVRVVKQESTPLSKMVSVTAATWPESKGVPADSLYTDKGLFIDEGSGEEPADIMKTTTDIVSGSPTNIVVSTDSPFIDPGSGDIDFITESATKTSAPLRPVTASLEIQTKKEEREVYLTHASPVECTTTLEPTMSVLSTESDGLTKEAETGSLISQSIFSTKQPGEQKHEIETTFVITSVPLQEKSSPRIRKEMTTIPIATEGETKYTAQSGVTSSIESVVEITPPDVMLTHAVSSISAATESIGSESGKDSSPTISVNLFMEAGSGEESRDDSSTIEQVTQGPKEKLLRTNFPFIDQGSGEMDATAVSFTETIVLPHLVARQPETQTKQDEKETTSPPSVDYSFTVESEILSRRTKSEFTTIRTEIDKEMEEQTMPGDFIEKAFATQLPLEEHIHLEQDVPAETSQKSEDSSSVTTKEYFIKDTDLSLEISIVTTVSPYSEENKLEISSGTESVEKMPSSFDDFTLVTESIKLKSKGISPPASLTRKEKEQVQKIFPTEDIQRSFPISKGGGLIIKESSSDSLFSGQGSGDDLSPTSVVALNFVTAKETASTLSPETFHTESVGPSLSTEKAEVFGRSTEQSHSSSEGVILLDFVTKEVSETTDKMIARTSVFTEESSTDFSTRESTEKTHSSVVTEDSQEQEVVLTAKESEKYRTPAAIEVVTQEGTSQLMTNEGTTSTSVFFNGTSSLETEDTFVTSASKIAASLLHESFGEGSGWVEIEGSVLTDAPTHLAGPQTAKLEITVAPKAHGENYSEILTTEATINVSQTVSALLQPDAEAKEILLNPTIIQPKTVTGRYEKKVPILDDKRILTGNISIYNGITLIEERPGITLEETTIIDADQSKTMPEHILTVETTEDAEIQSTYGSNDSMTVEIKKYDSTPSLPSNEEKSDGSGDSLSLTASGLSIHSESVTAKHTPKYKDFGSGDVMQFTTETPTTTEFSELGFFFLTIPSLSSSTVTHRVNEDTKESQLETKHVTPKSSTEGISESSTFADNQVIADQSEIVFTSGYSGMGQENLDEKKPVVPSFRPDLPTETEQELTSDASNVSITSTQFISQHITDSPYVSEEQRTVYTETKTTSIDSEETDSPNLFSVTQTPKSLVTVHLVNGVSEYPEVIIPSTLSSTDSNRSNWSEQTFKEASADVTATYKPPTKELFSETKSPLDSSSEPGSESTTIESTPDFSEQITDRTEETETSVSDLITEEETTISGDTQSIFVVPTAFIHPGETVYTDIPKVSTAEDEIPTERVKDHRPVGEGSTEEALPWLYPTSASVSHDSTKGGVLKSDQETITMLTSFLDPLEISGKTQIALVVQKESTTISSNIAAKNATPESISDYNKQTTVSTEELNTTQLVTSPFFLLDITNQSDILIGTSGGSVEGTAVQIPGQDPCKSNPCHHGSTCYPRGSFYICTCLPGFSGEQCDLDIDECQSNPCRNGATCVDGINTFICLCLPSYVGALCERDTETCDYGWHKFQGQCYKYFAHRRTWDAAERECRLQGAHLTSILSHEEQIFVNRIGHDYQWIGLNDKMFERDFRWTDGSTLQYENWRPNQPDSFFSSGEDCVVIIWHENGQWNDVPCNYHLTYTCKKGTVACGQPPVVENAKTFGKMKPRYEINTLIRYHCKDGFIQRHVPTIRCQGNGRWDLPKITCMNPSTYQRTYSKKYYYKHSSSGKGTSLNSSKHYHRWIRTWQDSRR</sequence>
<dbReference type="Pfam" id="PF00059">
    <property type="entry name" value="Lectin_C"/>
    <property type="match status" value="1"/>
</dbReference>
<evidence type="ECO:0000256" key="12">
    <source>
        <dbReference type="ARBA" id="ARBA00023157"/>
    </source>
</evidence>
<dbReference type="SMART" id="SM00179">
    <property type="entry name" value="EGF_CA"/>
    <property type="match status" value="2"/>
</dbReference>
<dbReference type="PROSITE" id="PS01187">
    <property type="entry name" value="EGF_CA"/>
    <property type="match status" value="1"/>
</dbReference>
<dbReference type="FunFam" id="2.10.70.10:FF:000003">
    <property type="entry name" value="Versican core protein"/>
    <property type="match status" value="1"/>
</dbReference>
<dbReference type="EMBL" id="AKHW03000179">
    <property type="protein sequence ID" value="KYO48658.1"/>
    <property type="molecule type" value="Genomic_DNA"/>
</dbReference>
<dbReference type="PROSITE" id="PS00615">
    <property type="entry name" value="C_TYPE_LECTIN_1"/>
    <property type="match status" value="1"/>
</dbReference>
<feature type="compositionally biased region" description="Polar residues" evidence="25">
    <location>
        <begin position="453"/>
        <end position="463"/>
    </location>
</feature>
<keyword evidence="4" id="KW-0272">Extracellular matrix</keyword>
<evidence type="ECO:0000259" key="30">
    <source>
        <dbReference type="PROSITE" id="PS50963"/>
    </source>
</evidence>
<dbReference type="SMART" id="SM00034">
    <property type="entry name" value="CLECT"/>
    <property type="match status" value="1"/>
</dbReference>
<dbReference type="InterPro" id="IPR033987">
    <property type="entry name" value="CSPG_CTLD"/>
</dbReference>
<proteinExistence type="predicted"/>
<dbReference type="GO" id="GO:0007155">
    <property type="term" value="P:cell adhesion"/>
    <property type="evidence" value="ECO:0007669"/>
    <property type="project" value="InterPro"/>
</dbReference>
<evidence type="ECO:0000256" key="8">
    <source>
        <dbReference type="ARBA" id="ARBA00022734"/>
    </source>
</evidence>
<dbReference type="GO" id="GO:0001750">
    <property type="term" value="C:photoreceptor outer segment"/>
    <property type="evidence" value="ECO:0007669"/>
    <property type="project" value="UniProtKB-SubCell"/>
</dbReference>
<dbReference type="SMART" id="SM00409">
    <property type="entry name" value="IG"/>
    <property type="match status" value="1"/>
</dbReference>
<feature type="region of interest" description="Disordered" evidence="25">
    <location>
        <begin position="2251"/>
        <end position="2271"/>
    </location>
</feature>
<dbReference type="Proteomes" id="UP000050525">
    <property type="component" value="Unassembled WGS sequence"/>
</dbReference>
<feature type="disulfide bond" evidence="22">
    <location>
        <begin position="3382"/>
        <end position="3391"/>
    </location>
</feature>
<evidence type="ECO:0000256" key="24">
    <source>
        <dbReference type="PROSITE-ProRule" id="PRU00323"/>
    </source>
</evidence>
<feature type="region of interest" description="Disordered" evidence="25">
    <location>
        <begin position="1782"/>
        <end position="1803"/>
    </location>
</feature>
<feature type="region of interest" description="Disordered" evidence="25">
    <location>
        <begin position="847"/>
        <end position="881"/>
    </location>
</feature>
<dbReference type="PROSITE" id="PS01186">
    <property type="entry name" value="EGF_2"/>
    <property type="match status" value="1"/>
</dbReference>
<dbReference type="GO" id="GO:0030246">
    <property type="term" value="F:carbohydrate binding"/>
    <property type="evidence" value="ECO:0007669"/>
    <property type="project" value="UniProtKB-KW"/>
</dbReference>
<keyword evidence="11" id="KW-0654">Proteoglycan</keyword>
<dbReference type="PROSITE" id="PS01241">
    <property type="entry name" value="LINK_1"/>
    <property type="match status" value="2"/>
</dbReference>
<feature type="domain" description="EGF-like" evidence="26">
    <location>
        <begin position="3356"/>
        <end position="3392"/>
    </location>
</feature>
<dbReference type="PRINTS" id="PR01265">
    <property type="entry name" value="LINKMODULE"/>
</dbReference>
<evidence type="ECO:0000313" key="31">
    <source>
        <dbReference type="EMBL" id="KYO48658.1"/>
    </source>
</evidence>
<dbReference type="GO" id="GO:0001501">
    <property type="term" value="P:skeletal system development"/>
    <property type="evidence" value="ECO:0007669"/>
    <property type="project" value="TreeGrafter"/>
</dbReference>
<comment type="caution">
    <text evidence="31">The sequence shown here is derived from an EMBL/GenBank/DDBJ whole genome shotgun (WGS) entry which is preliminary data.</text>
</comment>
<dbReference type="InterPro" id="IPR013783">
    <property type="entry name" value="Ig-like_fold"/>
</dbReference>
<gene>
    <name evidence="31" type="primary">VCAN</name>
    <name evidence="31" type="ORF">Y1Q_0004056</name>
</gene>
<evidence type="ECO:0000256" key="18">
    <source>
        <dbReference type="ARBA" id="ARBA00044099"/>
    </source>
</evidence>
<comment type="caution">
    <text evidence="22">Lacks conserved residue(s) required for the propagation of feature annotation.</text>
</comment>
<keyword evidence="3" id="KW-0964">Secreted</keyword>
<evidence type="ECO:0000256" key="6">
    <source>
        <dbReference type="ARBA" id="ARBA00022659"/>
    </source>
</evidence>
<dbReference type="FunFam" id="2.60.40.10:FF:000361">
    <property type="entry name" value="versican core protein-like"/>
    <property type="match status" value="1"/>
</dbReference>
<dbReference type="FunFam" id="2.10.25.10:FF:000006">
    <property type="entry name" value="Versican core protein-like isoform 1"/>
    <property type="match status" value="1"/>
</dbReference>
<evidence type="ECO:0000256" key="20">
    <source>
        <dbReference type="ARBA" id="ARBA00044263"/>
    </source>
</evidence>
<dbReference type="PROSITE" id="PS50963">
    <property type="entry name" value="LINK_2"/>
    <property type="match status" value="2"/>
</dbReference>
<evidence type="ECO:0000256" key="10">
    <source>
        <dbReference type="ARBA" id="ARBA00022837"/>
    </source>
</evidence>
<evidence type="ECO:0000256" key="25">
    <source>
        <dbReference type="SAM" id="MobiDB-lite"/>
    </source>
</evidence>